<evidence type="ECO:0000256" key="2">
    <source>
        <dbReference type="ARBA" id="ARBA00023043"/>
    </source>
</evidence>
<evidence type="ECO:0000256" key="1">
    <source>
        <dbReference type="ARBA" id="ARBA00022737"/>
    </source>
</evidence>
<evidence type="ECO:0000313" key="5">
    <source>
        <dbReference type="Proteomes" id="UP000509579"/>
    </source>
</evidence>
<evidence type="ECO:0000256" key="3">
    <source>
        <dbReference type="PROSITE-ProRule" id="PRU00023"/>
    </source>
</evidence>
<dbReference type="KEGG" id="aant:HUK68_08260"/>
<sequence>MPISPNEKVAGNLPANAVNAPDARGFTRLMHAAGDGSLARVNALLILQAAVDATAPDGTSALMCAVASGVAQVVWARGRAQAPVNAATDRGLTALMLAASKSNGTIVSVLCALGADTEAHDTVLGWTALFHAVLFGQSSMVALLLALHADIDARALDGSTPLMLAVREKNLAVVQILGAIRPRCRCCCRLVQTSMPSIGKDSTP</sequence>
<evidence type="ECO:0000313" key="4">
    <source>
        <dbReference type="EMBL" id="QKV52884.1"/>
    </source>
</evidence>
<dbReference type="Gene3D" id="1.25.40.20">
    <property type="entry name" value="Ankyrin repeat-containing domain"/>
    <property type="match status" value="2"/>
</dbReference>
<dbReference type="RefSeq" id="WP_175503761.1">
    <property type="nucleotide sequence ID" value="NZ_CAURQT010000015.1"/>
</dbReference>
<dbReference type="SUPFAM" id="SSF48403">
    <property type="entry name" value="Ankyrin repeat"/>
    <property type="match status" value="1"/>
</dbReference>
<dbReference type="PROSITE" id="PS50088">
    <property type="entry name" value="ANK_REPEAT"/>
    <property type="match status" value="1"/>
</dbReference>
<dbReference type="PANTHER" id="PTHR24198:SF165">
    <property type="entry name" value="ANKYRIN REPEAT-CONTAINING PROTEIN-RELATED"/>
    <property type="match status" value="1"/>
</dbReference>
<gene>
    <name evidence="4" type="ORF">HUK68_08260</name>
</gene>
<dbReference type="Pfam" id="PF00023">
    <property type="entry name" value="Ank"/>
    <property type="match status" value="1"/>
</dbReference>
<keyword evidence="2 3" id="KW-0040">ANK repeat</keyword>
<dbReference type="EMBL" id="CP054840">
    <property type="protein sequence ID" value="QKV52884.1"/>
    <property type="molecule type" value="Genomic_DNA"/>
</dbReference>
<dbReference type="GO" id="GO:0005737">
    <property type="term" value="C:cytoplasm"/>
    <property type="evidence" value="ECO:0007669"/>
    <property type="project" value="TreeGrafter"/>
</dbReference>
<dbReference type="InterPro" id="IPR002110">
    <property type="entry name" value="Ankyrin_rpt"/>
</dbReference>
<feature type="repeat" description="ANK" evidence="3">
    <location>
        <begin position="90"/>
        <end position="122"/>
    </location>
</feature>
<dbReference type="Pfam" id="PF12796">
    <property type="entry name" value="Ank_2"/>
    <property type="match status" value="1"/>
</dbReference>
<dbReference type="PANTHER" id="PTHR24198">
    <property type="entry name" value="ANKYRIN REPEAT AND PROTEIN KINASE DOMAIN-CONTAINING PROTEIN"/>
    <property type="match status" value="1"/>
</dbReference>
<dbReference type="SMART" id="SM00248">
    <property type="entry name" value="ANK"/>
    <property type="match status" value="5"/>
</dbReference>
<protein>
    <submittedName>
        <fullName evidence="4">Ankyrin repeat domain-containing protein</fullName>
    </submittedName>
</protein>
<accession>A0A6N1X0D5</accession>
<keyword evidence="5" id="KW-1185">Reference proteome</keyword>
<keyword evidence="1" id="KW-0677">Repeat</keyword>
<dbReference type="Proteomes" id="UP000509579">
    <property type="component" value="Chromosome"/>
</dbReference>
<dbReference type="AlphaFoldDB" id="A0A6N1X0D5"/>
<name>A0A6N1X0D5_9BURK</name>
<organism evidence="4 5">
    <name type="scientific">Comamonas antarctica</name>
    <dbReference type="NCBI Taxonomy" id="2743470"/>
    <lineage>
        <taxon>Bacteria</taxon>
        <taxon>Pseudomonadati</taxon>
        <taxon>Pseudomonadota</taxon>
        <taxon>Betaproteobacteria</taxon>
        <taxon>Burkholderiales</taxon>
        <taxon>Comamonadaceae</taxon>
        <taxon>Comamonas</taxon>
    </lineage>
</organism>
<dbReference type="InterPro" id="IPR036770">
    <property type="entry name" value="Ankyrin_rpt-contain_sf"/>
</dbReference>
<reference evidence="4 5" key="1">
    <citation type="submission" date="2020-06" db="EMBL/GenBank/DDBJ databases">
        <title>Acidovorax antarctica sp. nov., isolated from Corinth ice sheet soil, Antarctic Fields Peninsula.</title>
        <authorList>
            <person name="Xu Q."/>
            <person name="Peng F."/>
        </authorList>
    </citation>
    <scope>NUCLEOTIDE SEQUENCE [LARGE SCALE GENOMIC DNA]</scope>
    <source>
        <strain evidence="4 5">16-35-5</strain>
    </source>
</reference>
<dbReference type="PROSITE" id="PS50297">
    <property type="entry name" value="ANK_REP_REGION"/>
    <property type="match status" value="1"/>
</dbReference>
<proteinExistence type="predicted"/>